<dbReference type="PANTHER" id="PTHR42815:SF2">
    <property type="entry name" value="FAD-BINDING, PUTATIVE (AFU_ORTHOLOGUE AFUA_6G07600)-RELATED"/>
    <property type="match status" value="1"/>
</dbReference>
<dbReference type="InterPro" id="IPR011576">
    <property type="entry name" value="Pyridox_Oxase_N"/>
</dbReference>
<dbReference type="InterPro" id="IPR012349">
    <property type="entry name" value="Split_barrel_FMN-bd"/>
</dbReference>
<proteinExistence type="predicted"/>
<dbReference type="PANTHER" id="PTHR42815">
    <property type="entry name" value="FAD-BINDING, PUTATIVE (AFU_ORTHOLOGUE AFUA_6G07600)-RELATED"/>
    <property type="match status" value="1"/>
</dbReference>
<dbReference type="Gene3D" id="2.30.110.10">
    <property type="entry name" value="Electron Transport, Fmn-binding Protein, Chain A"/>
    <property type="match status" value="1"/>
</dbReference>
<comment type="caution">
    <text evidence="2">The sequence shown here is derived from an EMBL/GenBank/DDBJ whole genome shotgun (WGS) entry which is preliminary data.</text>
</comment>
<protein>
    <submittedName>
        <fullName evidence="2">Pyridoxamine 5'-phosphate oxidase family protein</fullName>
    </submittedName>
</protein>
<evidence type="ECO:0000313" key="2">
    <source>
        <dbReference type="EMBL" id="GAA4683023.1"/>
    </source>
</evidence>
<keyword evidence="3" id="KW-1185">Reference proteome</keyword>
<name>A0ABP8W7D2_9ACTN</name>
<dbReference type="SUPFAM" id="SSF50475">
    <property type="entry name" value="FMN-binding split barrel"/>
    <property type="match status" value="1"/>
</dbReference>
<sequence length="202" mass="22335">MVHAYLQELVTPAVAAVQEQQGSRPAQARHVAHAEVGERLGPDEAAFVASRDWFVLATVGETGWPYVQHRGGPAGFLRVLDDGATLAWADVRGNRQYLSVGNLATRPRVSLLLLDQARQARLKVIGEAEVVEEPDDALLAAVRHPEQAGRVERVVRVRVRGYDWNCPQHITPRFTAEELAPLLSELESLRAEVERLRRSAAT</sequence>
<dbReference type="EMBL" id="BAABIM010000002">
    <property type="protein sequence ID" value="GAA4683023.1"/>
    <property type="molecule type" value="Genomic_DNA"/>
</dbReference>
<gene>
    <name evidence="2" type="ORF">GCM10023226_20200</name>
</gene>
<dbReference type="Proteomes" id="UP001500621">
    <property type="component" value="Unassembled WGS sequence"/>
</dbReference>
<reference evidence="3" key="1">
    <citation type="journal article" date="2019" name="Int. J. Syst. Evol. Microbiol.">
        <title>The Global Catalogue of Microorganisms (GCM) 10K type strain sequencing project: providing services to taxonomists for standard genome sequencing and annotation.</title>
        <authorList>
            <consortium name="The Broad Institute Genomics Platform"/>
            <consortium name="The Broad Institute Genome Sequencing Center for Infectious Disease"/>
            <person name="Wu L."/>
            <person name="Ma J."/>
        </authorList>
    </citation>
    <scope>NUCLEOTIDE SEQUENCE [LARGE SCALE GENOMIC DNA]</scope>
    <source>
        <strain evidence="3">JCM 18127</strain>
    </source>
</reference>
<feature type="domain" description="Pyridoxamine 5'-phosphate oxidase N-terminal" evidence="1">
    <location>
        <begin position="45"/>
        <end position="136"/>
    </location>
</feature>
<dbReference type="Pfam" id="PF01243">
    <property type="entry name" value="PNPOx_N"/>
    <property type="match status" value="1"/>
</dbReference>
<dbReference type="RefSeq" id="WP_345265342.1">
    <property type="nucleotide sequence ID" value="NZ_BAABIM010000002.1"/>
</dbReference>
<organism evidence="2 3">
    <name type="scientific">Nocardioides nanhaiensis</name>
    <dbReference type="NCBI Taxonomy" id="1476871"/>
    <lineage>
        <taxon>Bacteria</taxon>
        <taxon>Bacillati</taxon>
        <taxon>Actinomycetota</taxon>
        <taxon>Actinomycetes</taxon>
        <taxon>Propionibacteriales</taxon>
        <taxon>Nocardioidaceae</taxon>
        <taxon>Nocardioides</taxon>
    </lineage>
</organism>
<evidence type="ECO:0000313" key="3">
    <source>
        <dbReference type="Proteomes" id="UP001500621"/>
    </source>
</evidence>
<evidence type="ECO:0000259" key="1">
    <source>
        <dbReference type="Pfam" id="PF01243"/>
    </source>
</evidence>
<accession>A0ABP8W7D2</accession>